<evidence type="ECO:0000256" key="5">
    <source>
        <dbReference type="HAMAP-Rule" id="MF_02033"/>
    </source>
</evidence>
<evidence type="ECO:0000256" key="1">
    <source>
        <dbReference type="ARBA" id="ARBA00022475"/>
    </source>
</evidence>
<dbReference type="Proteomes" id="UP000278609">
    <property type="component" value="Unassembled WGS sequence"/>
</dbReference>
<dbReference type="PANTHER" id="PTHR32432">
    <property type="entry name" value="CELL DIVISION PROTEIN FTSA-RELATED"/>
    <property type="match status" value="1"/>
</dbReference>
<evidence type="ECO:0000313" key="9">
    <source>
        <dbReference type="EMBL" id="RRD63135.1"/>
    </source>
</evidence>
<dbReference type="AlphaFoldDB" id="A0A3P1XXG6"/>
<dbReference type="InterPro" id="IPR020823">
    <property type="entry name" value="Cell_div_FtsA"/>
</dbReference>
<comment type="function">
    <text evidence="5 6">Cell division protein that is involved in the assembly of the Z ring. May serve as a membrane anchor for the Z ring.</text>
</comment>
<evidence type="ECO:0000256" key="4">
    <source>
        <dbReference type="ARBA" id="ARBA00023306"/>
    </source>
</evidence>
<keyword evidence="2 5" id="KW-0132">Cell division</keyword>
<comment type="subunit">
    <text evidence="5">Self-interacts. Interacts with FtsZ.</text>
</comment>
<proteinExistence type="inferred from homology"/>
<comment type="caution">
    <text evidence="9">The sequence shown here is derived from an EMBL/GenBank/DDBJ whole genome shotgun (WGS) entry which is preliminary data.</text>
</comment>
<dbReference type="PANTHER" id="PTHR32432:SF4">
    <property type="entry name" value="CELL DIVISION PROTEIN FTSA"/>
    <property type="match status" value="1"/>
</dbReference>
<name>A0A3P1XXG6_TANFO</name>
<protein>
    <recommendedName>
        <fullName evidence="5 6">Cell division protein FtsA</fullName>
    </recommendedName>
</protein>
<keyword evidence="1 5" id="KW-1003">Cell membrane</keyword>
<dbReference type="PIRSF" id="PIRSF003101">
    <property type="entry name" value="FtsA"/>
    <property type="match status" value="1"/>
</dbReference>
<keyword evidence="4 5" id="KW-0131">Cell cycle</keyword>
<dbReference type="Pfam" id="PF02491">
    <property type="entry name" value="SHS2_FTSA"/>
    <property type="match status" value="1"/>
</dbReference>
<dbReference type="GO" id="GO:0043093">
    <property type="term" value="P:FtsZ-dependent cytokinesis"/>
    <property type="evidence" value="ECO:0007669"/>
    <property type="project" value="UniProtKB-UniRule"/>
</dbReference>
<feature type="compositionally biased region" description="Acidic residues" evidence="7">
    <location>
        <begin position="395"/>
        <end position="409"/>
    </location>
</feature>
<feature type="region of interest" description="Disordered" evidence="7">
    <location>
        <begin position="389"/>
        <end position="431"/>
    </location>
</feature>
<reference evidence="9 10" key="1">
    <citation type="submission" date="2018-11" db="EMBL/GenBank/DDBJ databases">
        <title>Genomes From Bacteria Associated with the Canine Oral Cavity: a Test Case for Automated Genome-Based Taxonomic Assignment.</title>
        <authorList>
            <person name="Coil D.A."/>
            <person name="Jospin G."/>
            <person name="Darling A.E."/>
            <person name="Wallis C."/>
            <person name="Davis I.J."/>
            <person name="Harris S."/>
            <person name="Eisen J.A."/>
            <person name="Holcombe L.J."/>
            <person name="O'Flynn C."/>
        </authorList>
    </citation>
    <scope>NUCLEOTIDE SEQUENCE [LARGE SCALE GENOMIC DNA]</scope>
    <source>
        <strain evidence="9 10">OH2617_COT-023</strain>
    </source>
</reference>
<comment type="similarity">
    <text evidence="5 6">Belongs to the FtsA/MreB family.</text>
</comment>
<dbReference type="InterPro" id="IPR050696">
    <property type="entry name" value="FtsA/MreB"/>
</dbReference>
<dbReference type="GO" id="GO:0032153">
    <property type="term" value="C:cell division site"/>
    <property type="evidence" value="ECO:0007669"/>
    <property type="project" value="UniProtKB-UniRule"/>
</dbReference>
<evidence type="ECO:0000256" key="2">
    <source>
        <dbReference type="ARBA" id="ARBA00022618"/>
    </source>
</evidence>
<dbReference type="EMBL" id="RQYS01000001">
    <property type="protein sequence ID" value="RRD63135.1"/>
    <property type="molecule type" value="Genomic_DNA"/>
</dbReference>
<comment type="subcellular location">
    <subcellularLocation>
        <location evidence="5">Cell membrane</location>
        <topology evidence="5">Peripheral membrane protein</topology>
        <orientation evidence="5">Cytoplasmic side</orientation>
    </subcellularLocation>
    <text evidence="5">Localizes to the Z ring in an FtsZ-dependent manner. Targeted to the membrane through a conserved C-terminal amphipathic helix.</text>
</comment>
<evidence type="ECO:0000313" key="10">
    <source>
        <dbReference type="Proteomes" id="UP000278609"/>
    </source>
</evidence>
<evidence type="ECO:0000256" key="3">
    <source>
        <dbReference type="ARBA" id="ARBA00023136"/>
    </source>
</evidence>
<dbReference type="InterPro" id="IPR003494">
    <property type="entry name" value="SHS2_FtsA"/>
</dbReference>
<dbReference type="RefSeq" id="WP_124750279.1">
    <property type="nucleotide sequence ID" value="NZ_RQYS01000001.1"/>
</dbReference>
<dbReference type="GO" id="GO:0009898">
    <property type="term" value="C:cytoplasmic side of plasma membrane"/>
    <property type="evidence" value="ECO:0007669"/>
    <property type="project" value="UniProtKB-UniRule"/>
</dbReference>
<evidence type="ECO:0000256" key="7">
    <source>
        <dbReference type="SAM" id="MobiDB-lite"/>
    </source>
</evidence>
<dbReference type="InterPro" id="IPR043129">
    <property type="entry name" value="ATPase_NBD"/>
</dbReference>
<dbReference type="HAMAP" id="MF_02033">
    <property type="entry name" value="FtsA"/>
    <property type="match status" value="1"/>
</dbReference>
<evidence type="ECO:0000256" key="6">
    <source>
        <dbReference type="PIRNR" id="PIRNR003101"/>
    </source>
</evidence>
<gene>
    <name evidence="5 9" type="primary">ftsA</name>
    <name evidence="9" type="ORF">EII40_00290</name>
</gene>
<evidence type="ECO:0000259" key="8">
    <source>
        <dbReference type="SMART" id="SM00842"/>
    </source>
</evidence>
<dbReference type="OrthoDB" id="9768127at2"/>
<keyword evidence="3 5" id="KW-0472">Membrane</keyword>
<dbReference type="NCBIfam" id="TIGR01174">
    <property type="entry name" value="ftsA"/>
    <property type="match status" value="1"/>
</dbReference>
<accession>A0A3P1XXG6</accession>
<dbReference type="Pfam" id="PF14450">
    <property type="entry name" value="FtsA"/>
    <property type="match status" value="1"/>
</dbReference>
<dbReference type="SMART" id="SM00842">
    <property type="entry name" value="FtsA"/>
    <property type="match status" value="1"/>
</dbReference>
<feature type="domain" description="SHS2" evidence="8">
    <location>
        <begin position="6"/>
        <end position="194"/>
    </location>
</feature>
<dbReference type="Gene3D" id="3.30.420.40">
    <property type="match status" value="1"/>
</dbReference>
<dbReference type="SUPFAM" id="SSF53067">
    <property type="entry name" value="Actin-like ATPase domain"/>
    <property type="match status" value="2"/>
</dbReference>
<organism evidence="9 10">
    <name type="scientific">Tannerella forsythia</name>
    <name type="common">Bacteroides forsythus</name>
    <dbReference type="NCBI Taxonomy" id="28112"/>
    <lineage>
        <taxon>Bacteria</taxon>
        <taxon>Pseudomonadati</taxon>
        <taxon>Bacteroidota</taxon>
        <taxon>Bacteroidia</taxon>
        <taxon>Bacteroidales</taxon>
        <taxon>Tannerellaceae</taxon>
        <taxon>Tannerella</taxon>
    </lineage>
</organism>
<sequence length="442" mass="48333">MVTDYIVAIYLGTSHLVGIIGKKNAGGTFTLVADEVKESTFCIQRGCIHNVAETAIRIKRLILELQNKLPNSRIEKVYIGIGGQSLRSIDHSEVRTINADAFVTEEDIRILNNQCRSYHPDMLDVLAIAPPVYYLDDKRTTNPVGIPCKRIEARYKLIVGQPIIRKSVINSIENQAHITVAGIIVSPLALADAMLSPDEKELGCAVIDFGAGVTSLVVYKNGTLKHLSVIPLGGNLITRDLTSLHLVASEAERLKITYGDAMPNKTQDGTVSLGAVEGAGMREIDMSEINTVVEARAKEIVENVYARLEENGLKDALGAGIVLTGGASSLKNLQEMVHERFRQDVRYSAIRKGLLENENDMVGNPRYMSAIAVLLQGTENCVELLHQQRTADSDPATEDDHDSDQEEEEVVKKPAPQKPSKQKKGSLLGGFGKFAKGFFDED</sequence>